<keyword evidence="3" id="KW-1185">Reference proteome</keyword>
<gene>
    <name evidence="2" type="ORF">ABH309_19165</name>
</gene>
<feature type="non-terminal residue" evidence="2">
    <location>
        <position position="1"/>
    </location>
</feature>
<accession>A0ABV0H9R6</accession>
<feature type="transmembrane region" description="Helical" evidence="1">
    <location>
        <begin position="16"/>
        <end position="34"/>
    </location>
</feature>
<comment type="caution">
    <text evidence="2">The sequence shown here is derived from an EMBL/GenBank/DDBJ whole genome shotgun (WGS) entry which is preliminary data.</text>
</comment>
<evidence type="ECO:0000313" key="3">
    <source>
        <dbReference type="Proteomes" id="UP001438292"/>
    </source>
</evidence>
<protein>
    <submittedName>
        <fullName evidence="2">Uncharacterized protein</fullName>
    </submittedName>
</protein>
<reference evidence="2 3" key="1">
    <citation type="submission" date="2024-05" db="EMBL/GenBank/DDBJ databases">
        <authorList>
            <person name="De Oliveira J.P."/>
            <person name="Noriler S.A."/>
            <person name="De Oliveira A.G."/>
            <person name="Sipoli D.S."/>
        </authorList>
    </citation>
    <scope>NUCLEOTIDE SEQUENCE [LARGE SCALE GENOMIC DNA]</scope>
    <source>
        <strain evidence="2 3">LABIM186</strain>
    </source>
</reference>
<evidence type="ECO:0000256" key="1">
    <source>
        <dbReference type="SAM" id="Phobius"/>
    </source>
</evidence>
<dbReference type="Proteomes" id="UP001438292">
    <property type="component" value="Unassembled WGS sequence"/>
</dbReference>
<proteinExistence type="predicted"/>
<evidence type="ECO:0000313" key="2">
    <source>
        <dbReference type="EMBL" id="MEO3956564.1"/>
    </source>
</evidence>
<keyword evidence="1" id="KW-0472">Membrane</keyword>
<dbReference type="EMBL" id="JBDQQU010000054">
    <property type="protein sequence ID" value="MEO3956564.1"/>
    <property type="molecule type" value="Genomic_DNA"/>
</dbReference>
<name>A0ABV0H9R6_9NEIS</name>
<organism evidence="2 3">
    <name type="scientific">Chromobacterium piscinae</name>
    <dbReference type="NCBI Taxonomy" id="686831"/>
    <lineage>
        <taxon>Bacteria</taxon>
        <taxon>Pseudomonadati</taxon>
        <taxon>Pseudomonadota</taxon>
        <taxon>Betaproteobacteria</taxon>
        <taxon>Neisseriales</taxon>
        <taxon>Chromobacteriaceae</taxon>
        <taxon>Chromobacterium</taxon>
    </lineage>
</organism>
<keyword evidence="1" id="KW-0812">Transmembrane</keyword>
<sequence>IANPLGAKENNPSRRVTLRVGVAAGMKTILKMMIFPMKLRRKRLCRVKVKESVRRAGSVAG</sequence>
<keyword evidence="1" id="KW-1133">Transmembrane helix</keyword>